<comment type="caution">
    <text evidence="9">The sequence shown here is derived from an EMBL/GenBank/DDBJ whole genome shotgun (WGS) entry which is preliminary data.</text>
</comment>
<dbReference type="EMBL" id="BMMH01000023">
    <property type="protein sequence ID" value="GGL39287.1"/>
    <property type="molecule type" value="Genomic_DNA"/>
</dbReference>
<accession>A0A917VYP1</accession>
<evidence type="ECO:0000256" key="3">
    <source>
        <dbReference type="ARBA" id="ARBA00022553"/>
    </source>
</evidence>
<dbReference type="GO" id="GO:0000160">
    <property type="term" value="P:phosphorelay signal transduction system"/>
    <property type="evidence" value="ECO:0007669"/>
    <property type="project" value="TreeGrafter"/>
</dbReference>
<dbReference type="Gene3D" id="3.30.565.10">
    <property type="entry name" value="Histidine kinase-like ATPase, C-terminal domain"/>
    <property type="match status" value="1"/>
</dbReference>
<comment type="catalytic activity">
    <reaction evidence="1">
        <text>ATP + protein L-histidine = ADP + protein N-phospho-L-histidine.</text>
        <dbReference type="EC" id="2.7.13.3"/>
    </reaction>
</comment>
<feature type="compositionally biased region" description="Polar residues" evidence="6">
    <location>
        <begin position="730"/>
        <end position="739"/>
    </location>
</feature>
<feature type="domain" description="Histidine kinase/HSP90-like ATPase" evidence="8">
    <location>
        <begin position="482"/>
        <end position="595"/>
    </location>
</feature>
<feature type="transmembrane region" description="Helical" evidence="7">
    <location>
        <begin position="280"/>
        <end position="304"/>
    </location>
</feature>
<evidence type="ECO:0000256" key="2">
    <source>
        <dbReference type="ARBA" id="ARBA00012438"/>
    </source>
</evidence>
<evidence type="ECO:0000256" key="5">
    <source>
        <dbReference type="ARBA" id="ARBA00022777"/>
    </source>
</evidence>
<feature type="compositionally biased region" description="Basic and acidic residues" evidence="6">
    <location>
        <begin position="702"/>
        <end position="714"/>
    </location>
</feature>
<keyword evidence="10" id="KW-1185">Reference proteome</keyword>
<keyword evidence="5" id="KW-0418">Kinase</keyword>
<evidence type="ECO:0000256" key="6">
    <source>
        <dbReference type="SAM" id="MobiDB-lite"/>
    </source>
</evidence>
<evidence type="ECO:0000259" key="8">
    <source>
        <dbReference type="SMART" id="SM00387"/>
    </source>
</evidence>
<keyword evidence="7" id="KW-0472">Membrane</keyword>
<evidence type="ECO:0000256" key="4">
    <source>
        <dbReference type="ARBA" id="ARBA00022679"/>
    </source>
</evidence>
<proteinExistence type="predicted"/>
<dbReference type="GO" id="GO:0004673">
    <property type="term" value="F:protein histidine kinase activity"/>
    <property type="evidence" value="ECO:0007669"/>
    <property type="project" value="UniProtKB-EC"/>
</dbReference>
<protein>
    <recommendedName>
        <fullName evidence="2">histidine kinase</fullName>
        <ecNumber evidence="2">2.7.13.3</ecNumber>
    </recommendedName>
</protein>
<evidence type="ECO:0000256" key="1">
    <source>
        <dbReference type="ARBA" id="ARBA00000085"/>
    </source>
</evidence>
<keyword evidence="7" id="KW-1133">Transmembrane helix</keyword>
<name>A0A917VYP1_9NOCA</name>
<dbReference type="InterPro" id="IPR003594">
    <property type="entry name" value="HATPase_dom"/>
</dbReference>
<dbReference type="GO" id="GO:0005886">
    <property type="term" value="C:plasma membrane"/>
    <property type="evidence" value="ECO:0007669"/>
    <property type="project" value="TreeGrafter"/>
</dbReference>
<dbReference type="AlphaFoldDB" id="A0A917VYP1"/>
<gene>
    <name evidence="9" type="ORF">GCM10011588_62510</name>
</gene>
<reference evidence="9" key="2">
    <citation type="submission" date="2020-09" db="EMBL/GenBank/DDBJ databases">
        <authorList>
            <person name="Sun Q."/>
            <person name="Zhou Y."/>
        </authorList>
    </citation>
    <scope>NUCLEOTIDE SEQUENCE</scope>
    <source>
        <strain evidence="9">CGMCC 4.3508</strain>
    </source>
</reference>
<dbReference type="Proteomes" id="UP000638263">
    <property type="component" value="Unassembled WGS sequence"/>
</dbReference>
<evidence type="ECO:0000313" key="10">
    <source>
        <dbReference type="Proteomes" id="UP000638263"/>
    </source>
</evidence>
<keyword evidence="7" id="KW-0812">Transmembrane</keyword>
<dbReference type="Pfam" id="PF08376">
    <property type="entry name" value="NIT"/>
    <property type="match status" value="1"/>
</dbReference>
<dbReference type="Pfam" id="PF02518">
    <property type="entry name" value="HATPase_c"/>
    <property type="match status" value="1"/>
</dbReference>
<keyword evidence="3" id="KW-0597">Phosphoprotein</keyword>
<dbReference type="PANTHER" id="PTHR45436:SF5">
    <property type="entry name" value="SENSOR HISTIDINE KINASE TRCS"/>
    <property type="match status" value="1"/>
</dbReference>
<feature type="region of interest" description="Disordered" evidence="6">
    <location>
        <begin position="625"/>
        <end position="751"/>
    </location>
</feature>
<dbReference type="EC" id="2.7.13.3" evidence="2"/>
<dbReference type="InterPro" id="IPR013587">
    <property type="entry name" value="Nitrate/nitrite_sensing"/>
</dbReference>
<evidence type="ECO:0000256" key="7">
    <source>
        <dbReference type="SAM" id="Phobius"/>
    </source>
</evidence>
<evidence type="ECO:0000313" key="9">
    <source>
        <dbReference type="EMBL" id="GGL39287.1"/>
    </source>
</evidence>
<dbReference type="SMART" id="SM00387">
    <property type="entry name" value="HATPase_c"/>
    <property type="match status" value="1"/>
</dbReference>
<sequence>MILFNDARYAERWSVFLNKQLDPLVTLVTAAQNERTASLMALSGNPAAVAELQTARSATDASLGQIAVLAPEMGELHPDAVAKSNPAFAVLAPQAPLIRQGVDLRRATFPEVDAFYTQLAGVIAMGLEGLALYTPDSQVAAEQVSAADLMRMADLQSRALGLASGALMRSDDGQLRPEDRRDVAQLVGSYRNQVSALSARLTEGGTARMDALTSSREWQMIVRAEDELGLSGTLPMPLTDWQAAEKHVGTELLGIVKDHMGYANTLATQAAGRSSDRATWAGIGVATTTLIALALAVLQANLLVNRLRRLRSHSLELANNTLPSIVQRIHEGEEVDIDTETAMLDDHQDEIGQVAEAFGVAQRVAMTEAAAEARTRAGFNKVFLDIAYRSQVVVRRQMDVLDLAESKQEDPEHLELLFQLDHLATRARRNAENLLILGGGQPGRRWRESVSLEELVRSAVSETEDLTRVSAIRVPETRVVGNAVADLIHLLAELIENAQVYSPPQSLVSVHGNLVGRGVVVEVEDQGLGIRADERERLNSLLSNPPDFQQMALAGQRNLGLFVVAQLSGRHGITVSLQDSAYGGVKAIVLIPTTLLDPRGDDGSFDATTTGRHRTIEEFQAVTGRPVPRPNADRNLQLPPWPGTEPAAQPLTGSLELGELPGQHSDTGGGSGPHTRAGWRQRTPSRTRAPLPQRHRQTHLVPELRIDDEQRAVEPEGLAEVARPVDDIRSSMSSFQRGTRQGREAGPHDDY</sequence>
<dbReference type="SUPFAM" id="SSF55874">
    <property type="entry name" value="ATPase domain of HSP90 chaperone/DNA topoisomerase II/histidine kinase"/>
    <property type="match status" value="1"/>
</dbReference>
<reference evidence="9" key="1">
    <citation type="journal article" date="2014" name="Int. J. Syst. Evol. Microbiol.">
        <title>Complete genome sequence of Corynebacterium casei LMG S-19264T (=DSM 44701T), isolated from a smear-ripened cheese.</title>
        <authorList>
            <consortium name="US DOE Joint Genome Institute (JGI-PGF)"/>
            <person name="Walter F."/>
            <person name="Albersmeier A."/>
            <person name="Kalinowski J."/>
            <person name="Ruckert C."/>
        </authorList>
    </citation>
    <scope>NUCLEOTIDE SEQUENCE</scope>
    <source>
        <strain evidence="9">CGMCC 4.3508</strain>
    </source>
</reference>
<organism evidence="9 10">
    <name type="scientific">Nocardia jinanensis</name>
    <dbReference type="NCBI Taxonomy" id="382504"/>
    <lineage>
        <taxon>Bacteria</taxon>
        <taxon>Bacillati</taxon>
        <taxon>Actinomycetota</taxon>
        <taxon>Actinomycetes</taxon>
        <taxon>Mycobacteriales</taxon>
        <taxon>Nocardiaceae</taxon>
        <taxon>Nocardia</taxon>
    </lineage>
</organism>
<dbReference type="PANTHER" id="PTHR45436">
    <property type="entry name" value="SENSOR HISTIDINE KINASE YKOH"/>
    <property type="match status" value="1"/>
</dbReference>
<feature type="compositionally biased region" description="Basic and acidic residues" evidence="6">
    <location>
        <begin position="741"/>
        <end position="751"/>
    </location>
</feature>
<dbReference type="InterPro" id="IPR050428">
    <property type="entry name" value="TCS_sensor_his_kinase"/>
</dbReference>
<dbReference type="InterPro" id="IPR036890">
    <property type="entry name" value="HATPase_C_sf"/>
</dbReference>
<keyword evidence="4" id="KW-0808">Transferase</keyword>